<evidence type="ECO:0000256" key="7">
    <source>
        <dbReference type="ARBA" id="ARBA00022816"/>
    </source>
</evidence>
<dbReference type="OrthoDB" id="67850at2759"/>
<dbReference type="GO" id="GO:0030674">
    <property type="term" value="F:protein-macromolecule adaptor activity"/>
    <property type="evidence" value="ECO:0007669"/>
    <property type="project" value="TreeGrafter"/>
</dbReference>
<accession>A0A8T2PF68</accession>
<evidence type="ECO:0000256" key="9">
    <source>
        <dbReference type="ARBA" id="ARBA00022989"/>
    </source>
</evidence>
<evidence type="ECO:0000256" key="12">
    <source>
        <dbReference type="ARBA" id="ARBA00023136"/>
    </source>
</evidence>
<evidence type="ECO:0000256" key="2">
    <source>
        <dbReference type="ARBA" id="ARBA00004567"/>
    </source>
</evidence>
<dbReference type="GO" id="GO:0015031">
    <property type="term" value="P:protein transport"/>
    <property type="evidence" value="ECO:0007669"/>
    <property type="project" value="UniProtKB-KW"/>
</dbReference>
<evidence type="ECO:0000313" key="19">
    <source>
        <dbReference type="Proteomes" id="UP000824540"/>
    </source>
</evidence>
<dbReference type="PANTHER" id="PTHR13269">
    <property type="entry name" value="NUCLEOPORIN NDC1"/>
    <property type="match status" value="1"/>
</dbReference>
<feature type="transmembrane region" description="Helical" evidence="17">
    <location>
        <begin position="116"/>
        <end position="139"/>
    </location>
</feature>
<comment type="similarity">
    <text evidence="3">Belongs to the NDC1 family.</text>
</comment>
<keyword evidence="19" id="KW-1185">Reference proteome</keyword>
<feature type="transmembrane region" description="Helical" evidence="17">
    <location>
        <begin position="159"/>
        <end position="178"/>
    </location>
</feature>
<feature type="transmembrane region" description="Helical" evidence="17">
    <location>
        <begin position="60"/>
        <end position="79"/>
    </location>
</feature>
<dbReference type="EMBL" id="JAFBMS010000012">
    <property type="protein sequence ID" value="KAG9348118.1"/>
    <property type="molecule type" value="Genomic_DNA"/>
</dbReference>
<dbReference type="PANTHER" id="PTHR13269:SF6">
    <property type="entry name" value="NUCLEOPORIN NDC1"/>
    <property type="match status" value="1"/>
</dbReference>
<keyword evidence="10" id="KW-0811">Translocation</keyword>
<protein>
    <recommendedName>
        <fullName evidence="4">Nucleoporin NDC1</fullName>
    </recommendedName>
    <alternativeName>
        <fullName evidence="15">Transmembrane protein 48</fullName>
    </alternativeName>
</protein>
<dbReference type="Proteomes" id="UP000824540">
    <property type="component" value="Unassembled WGS sequence"/>
</dbReference>
<keyword evidence="7" id="KW-0509">mRNA transport</keyword>
<proteinExistence type="inferred from homology"/>
<keyword evidence="12 17" id="KW-0472">Membrane</keyword>
<evidence type="ECO:0000256" key="3">
    <source>
        <dbReference type="ARBA" id="ARBA00005760"/>
    </source>
</evidence>
<evidence type="ECO:0000313" key="18">
    <source>
        <dbReference type="EMBL" id="KAG9348118.1"/>
    </source>
</evidence>
<dbReference type="GO" id="GO:0031965">
    <property type="term" value="C:nuclear membrane"/>
    <property type="evidence" value="ECO:0007669"/>
    <property type="project" value="UniProtKB-SubCell"/>
</dbReference>
<evidence type="ECO:0000256" key="15">
    <source>
        <dbReference type="ARBA" id="ARBA00031201"/>
    </source>
</evidence>
<dbReference type="InterPro" id="IPR019049">
    <property type="entry name" value="Nucleoporin_prot_Ndc1/Nup"/>
</dbReference>
<organism evidence="18 19">
    <name type="scientific">Albula glossodonta</name>
    <name type="common">roundjaw bonefish</name>
    <dbReference type="NCBI Taxonomy" id="121402"/>
    <lineage>
        <taxon>Eukaryota</taxon>
        <taxon>Metazoa</taxon>
        <taxon>Chordata</taxon>
        <taxon>Craniata</taxon>
        <taxon>Vertebrata</taxon>
        <taxon>Euteleostomi</taxon>
        <taxon>Actinopterygii</taxon>
        <taxon>Neopterygii</taxon>
        <taxon>Teleostei</taxon>
        <taxon>Albuliformes</taxon>
        <taxon>Albulidae</taxon>
        <taxon>Albula</taxon>
    </lineage>
</organism>
<sequence>MSLPGQNHWFIRNVIWWRAAASIAWSVLLLPVTTALFVLFSKVSLLHPIQWISESVSLLYGSYVIFSLLMLTGVLLVVGFFNLQYYTVVASIPCTKIALLGKVLHPQQFVHSLVHCTLGMIVAWCASVMIGGRYNYLAYPCSEDESGTIHQMCLNEHHLFFLLAGAFIGYSYSLLGVVRNMNYISFHTVQQYKYLRFKGALPLVVKYSAVESLYLLRNFCILYFFLGKKWSKNPYSTVLQLFEINSVNALDTVTGLLDLSLLYHLWISGAFLLVTWYTTMLLFKIYISEMYSFPVQSAFSEEASECLPTVISSKTPLILKFLALQDLSSLSQHSPSRRQEVFSLSQPGGHPHNWSAICKESLSLIHDLTQRLVGYHEAVSSNGRAKSQSSDKEHKSTTSESSEASGLEELAKTPWVSSMVQTPAVVSLQSYVSPVALAAAFSALSDNLLAFLVQRLAGAQDPFSPWYGSVQSPHVTRRAPKLWSSSTVTESPLSVTPLASPAIAPTPAPPAQTPGFLSLWLQSRQEQVKNFLAKRVLIMYLFSKLPEASSQALFADSQAHIWALEGLSHLIAASYTEDRFGVVQTTFSSILSSMLTLQEAVDKHFKLPHASSKPGRSSFSMEDTTYKTLRFALRAALKTAIYRITSTFGQHIHAVQMTTEHRKRLQQFMEYKE</sequence>
<keyword evidence="9 17" id="KW-1133">Transmembrane helix</keyword>
<evidence type="ECO:0000256" key="14">
    <source>
        <dbReference type="ARBA" id="ARBA00025441"/>
    </source>
</evidence>
<dbReference type="GO" id="GO:0006999">
    <property type="term" value="P:nuclear pore organization"/>
    <property type="evidence" value="ECO:0007669"/>
    <property type="project" value="TreeGrafter"/>
</dbReference>
<comment type="function">
    <text evidence="14">Component of the nuclear pore complex (NPC), which plays a key role in de novo assembly and insertion of NPC in the nuclear envelope. Required for NPC and nuclear envelope assembly, possibly by forming a link between the nuclear envelope membrane and soluble nucleoporins, thereby anchoring the NPC in the membrane.</text>
</comment>
<evidence type="ECO:0000256" key="4">
    <source>
        <dbReference type="ARBA" id="ARBA00017534"/>
    </source>
</evidence>
<evidence type="ECO:0000256" key="6">
    <source>
        <dbReference type="ARBA" id="ARBA00022692"/>
    </source>
</evidence>
<dbReference type="Pfam" id="PF09531">
    <property type="entry name" value="Ndc1_Nup"/>
    <property type="match status" value="1"/>
</dbReference>
<evidence type="ECO:0000256" key="1">
    <source>
        <dbReference type="ARBA" id="ARBA00004232"/>
    </source>
</evidence>
<evidence type="ECO:0000256" key="11">
    <source>
        <dbReference type="ARBA" id="ARBA00023132"/>
    </source>
</evidence>
<evidence type="ECO:0000256" key="8">
    <source>
        <dbReference type="ARBA" id="ARBA00022927"/>
    </source>
</evidence>
<reference evidence="18" key="1">
    <citation type="thesis" date="2021" institute="BYU ScholarsArchive" country="Provo, UT, USA">
        <title>Applications of and Algorithms for Genome Assembly and Genomic Analyses with an Emphasis on Marine Teleosts.</title>
        <authorList>
            <person name="Pickett B.D."/>
        </authorList>
    </citation>
    <scope>NUCLEOTIDE SEQUENCE</scope>
    <source>
        <strain evidence="18">HI-2016</strain>
    </source>
</reference>
<keyword evidence="11" id="KW-0906">Nuclear pore complex</keyword>
<keyword evidence="5" id="KW-0813">Transport</keyword>
<dbReference type="AlphaFoldDB" id="A0A8T2PF68"/>
<evidence type="ECO:0000256" key="10">
    <source>
        <dbReference type="ARBA" id="ARBA00023010"/>
    </source>
</evidence>
<gene>
    <name evidence="18" type="ORF">JZ751_004148</name>
</gene>
<evidence type="ECO:0000256" key="5">
    <source>
        <dbReference type="ARBA" id="ARBA00022448"/>
    </source>
</evidence>
<feature type="compositionally biased region" description="Low complexity" evidence="16">
    <location>
        <begin position="398"/>
        <end position="407"/>
    </location>
</feature>
<keyword evidence="6 17" id="KW-0812">Transmembrane</keyword>
<dbReference type="GO" id="GO:0051028">
    <property type="term" value="P:mRNA transport"/>
    <property type="evidence" value="ECO:0007669"/>
    <property type="project" value="UniProtKB-KW"/>
</dbReference>
<feature type="region of interest" description="Disordered" evidence="16">
    <location>
        <begin position="380"/>
        <end position="407"/>
    </location>
</feature>
<feature type="transmembrane region" description="Helical" evidence="17">
    <location>
        <begin position="15"/>
        <end position="40"/>
    </location>
</feature>
<name>A0A8T2PF68_9TELE</name>
<keyword evidence="13" id="KW-0539">Nucleus</keyword>
<dbReference type="GO" id="GO:0070762">
    <property type="term" value="C:nuclear pore transmembrane ring"/>
    <property type="evidence" value="ECO:0007669"/>
    <property type="project" value="TreeGrafter"/>
</dbReference>
<evidence type="ECO:0000256" key="13">
    <source>
        <dbReference type="ARBA" id="ARBA00023242"/>
    </source>
</evidence>
<comment type="caution">
    <text evidence="18">The sequence shown here is derived from an EMBL/GenBank/DDBJ whole genome shotgun (WGS) entry which is preliminary data.</text>
</comment>
<keyword evidence="8" id="KW-0653">Protein transport</keyword>
<evidence type="ECO:0000256" key="16">
    <source>
        <dbReference type="SAM" id="MobiDB-lite"/>
    </source>
</evidence>
<evidence type="ECO:0000256" key="17">
    <source>
        <dbReference type="SAM" id="Phobius"/>
    </source>
</evidence>
<comment type="subcellular location">
    <subcellularLocation>
        <location evidence="1">Nucleus membrane</location>
        <topology evidence="1">Multi-pass membrane protein</topology>
    </subcellularLocation>
    <subcellularLocation>
        <location evidence="2">Nucleus</location>
        <location evidence="2">Nuclear pore complex</location>
    </subcellularLocation>
</comment>
<feature type="transmembrane region" description="Helical" evidence="17">
    <location>
        <begin position="261"/>
        <end position="283"/>
    </location>
</feature>